<gene>
    <name evidence="3" type="ORF">A3D42_02680</name>
</gene>
<dbReference type="Proteomes" id="UP000177777">
    <property type="component" value="Unassembled WGS sequence"/>
</dbReference>
<proteinExistence type="inferred from homology"/>
<dbReference type="InterPro" id="IPR035901">
    <property type="entry name" value="GIY-YIG_endonuc_sf"/>
</dbReference>
<protein>
    <recommendedName>
        <fullName evidence="2">GIY-YIG domain-containing protein</fullName>
    </recommendedName>
</protein>
<comment type="similarity">
    <text evidence="1">Belongs to the UPF0213 family.</text>
</comment>
<sequence length="114" mass="13599">MTESFSANQFFYVYVIQSITESNLYIGHTTDLQRRIGEHNRGETFSTKIHRPWKLIYYETCLHEKDAERRERYLKTNQGGRLLKRRLREFLYNAKANLIPDTGKDDIIKVGKTR</sequence>
<accession>A0A1F6W831</accession>
<dbReference type="CDD" id="cd10449">
    <property type="entry name" value="GIY-YIG_SLX1_like"/>
    <property type="match status" value="1"/>
</dbReference>
<name>A0A1F6W831_9BACT</name>
<dbReference type="Pfam" id="PF01541">
    <property type="entry name" value="GIY-YIG"/>
    <property type="match status" value="1"/>
</dbReference>
<organism evidence="3 4">
    <name type="scientific">Candidatus Nomurabacteria bacterium RIFCSPHIGHO2_02_FULL_41_18</name>
    <dbReference type="NCBI Taxonomy" id="1801754"/>
    <lineage>
        <taxon>Bacteria</taxon>
        <taxon>Candidatus Nomuraibacteriota</taxon>
    </lineage>
</organism>
<dbReference type="InterPro" id="IPR050190">
    <property type="entry name" value="UPF0213_domain"/>
</dbReference>
<evidence type="ECO:0000313" key="3">
    <source>
        <dbReference type="EMBL" id="OGI78100.1"/>
    </source>
</evidence>
<dbReference type="SUPFAM" id="SSF82771">
    <property type="entry name" value="GIY-YIG endonuclease"/>
    <property type="match status" value="1"/>
</dbReference>
<comment type="caution">
    <text evidence="3">The sequence shown here is derived from an EMBL/GenBank/DDBJ whole genome shotgun (WGS) entry which is preliminary data.</text>
</comment>
<feature type="domain" description="GIY-YIG" evidence="2">
    <location>
        <begin position="9"/>
        <end position="89"/>
    </location>
</feature>
<evidence type="ECO:0000256" key="1">
    <source>
        <dbReference type="ARBA" id="ARBA00007435"/>
    </source>
</evidence>
<reference evidence="3 4" key="1">
    <citation type="journal article" date="2016" name="Nat. Commun.">
        <title>Thousands of microbial genomes shed light on interconnected biogeochemical processes in an aquifer system.</title>
        <authorList>
            <person name="Anantharaman K."/>
            <person name="Brown C.T."/>
            <person name="Hug L.A."/>
            <person name="Sharon I."/>
            <person name="Castelle C.J."/>
            <person name="Probst A.J."/>
            <person name="Thomas B.C."/>
            <person name="Singh A."/>
            <person name="Wilkins M.J."/>
            <person name="Karaoz U."/>
            <person name="Brodie E.L."/>
            <person name="Williams K.H."/>
            <person name="Hubbard S.S."/>
            <person name="Banfield J.F."/>
        </authorList>
    </citation>
    <scope>NUCLEOTIDE SEQUENCE [LARGE SCALE GENOMIC DNA]</scope>
</reference>
<dbReference type="PANTHER" id="PTHR34477:SF1">
    <property type="entry name" value="UPF0213 PROTEIN YHBQ"/>
    <property type="match status" value="1"/>
</dbReference>
<evidence type="ECO:0000313" key="4">
    <source>
        <dbReference type="Proteomes" id="UP000177777"/>
    </source>
</evidence>
<dbReference type="InterPro" id="IPR000305">
    <property type="entry name" value="GIY-YIG_endonuc"/>
</dbReference>
<dbReference type="AlphaFoldDB" id="A0A1F6W831"/>
<dbReference type="EMBL" id="MFUE01000002">
    <property type="protein sequence ID" value="OGI78100.1"/>
    <property type="molecule type" value="Genomic_DNA"/>
</dbReference>
<dbReference type="STRING" id="1801754.A3D42_02680"/>
<evidence type="ECO:0000259" key="2">
    <source>
        <dbReference type="PROSITE" id="PS50164"/>
    </source>
</evidence>
<dbReference type="PANTHER" id="PTHR34477">
    <property type="entry name" value="UPF0213 PROTEIN YHBQ"/>
    <property type="match status" value="1"/>
</dbReference>
<dbReference type="PROSITE" id="PS50164">
    <property type="entry name" value="GIY_YIG"/>
    <property type="match status" value="1"/>
</dbReference>
<dbReference type="Gene3D" id="3.40.1440.10">
    <property type="entry name" value="GIY-YIG endonuclease"/>
    <property type="match status" value="1"/>
</dbReference>